<dbReference type="GO" id="GO:0005524">
    <property type="term" value="F:ATP binding"/>
    <property type="evidence" value="ECO:0007669"/>
    <property type="project" value="UniProtKB-KW"/>
</dbReference>
<proteinExistence type="predicted"/>
<protein>
    <submittedName>
        <fullName evidence="1">Energy-coupling factor transporter ATP-binding protein EcfA2</fullName>
    </submittedName>
</protein>
<keyword evidence="2" id="KW-1185">Reference proteome</keyword>
<evidence type="ECO:0000313" key="1">
    <source>
        <dbReference type="EMBL" id="MBB4705209.1"/>
    </source>
</evidence>
<keyword evidence="1" id="KW-0547">Nucleotide-binding</keyword>
<sequence>MIENSFGIPELREQLLGDGLELENVTDVPLCPWRIRGHHLLRVEVDDTEEAFQSFRRRLHDVRDLLEDGRLVVVNGIEGSGKTTLIHRCVDDLQSRIVQALGHIPDDTPTGEPGDWALRSHEDRICIADLSDKASKVAYVNGQICPISVINRRIFERVVDALARRFGPSEKLRALAANERDSPEILYEKLSEEFLQDRKFFLLVILPSIKLGPRLAHLEFLRSYVNFTDPRLVFFGETTERDIAGELGPFDYRKKDVLVNVSVGELKDIDLEKFVKTRTSRKGLAKSHVIIAPRTLSDARPDIDYKTVRVLQNWLFEVGEIARGASREEILPDDFTVYQERLLGTLVRHRVEPRSGGDGQGEPQG</sequence>
<dbReference type="RefSeq" id="WP_184886750.1">
    <property type="nucleotide sequence ID" value="NZ_BOOV01000006.1"/>
</dbReference>
<name>A0A7W7DE54_9ACTN</name>
<gene>
    <name evidence="1" type="ORF">BJ982_006753</name>
</gene>
<dbReference type="Proteomes" id="UP000542210">
    <property type="component" value="Unassembled WGS sequence"/>
</dbReference>
<dbReference type="AlphaFoldDB" id="A0A7W7DE54"/>
<organism evidence="1 2">
    <name type="scientific">Sphaerisporangium siamense</name>
    <dbReference type="NCBI Taxonomy" id="795645"/>
    <lineage>
        <taxon>Bacteria</taxon>
        <taxon>Bacillati</taxon>
        <taxon>Actinomycetota</taxon>
        <taxon>Actinomycetes</taxon>
        <taxon>Streptosporangiales</taxon>
        <taxon>Streptosporangiaceae</taxon>
        <taxon>Sphaerisporangium</taxon>
    </lineage>
</organism>
<evidence type="ECO:0000313" key="2">
    <source>
        <dbReference type="Proteomes" id="UP000542210"/>
    </source>
</evidence>
<dbReference type="InterPro" id="IPR027417">
    <property type="entry name" value="P-loop_NTPase"/>
</dbReference>
<dbReference type="EMBL" id="JACHND010000001">
    <property type="protein sequence ID" value="MBB4705209.1"/>
    <property type="molecule type" value="Genomic_DNA"/>
</dbReference>
<reference evidence="1 2" key="1">
    <citation type="submission" date="2020-08" db="EMBL/GenBank/DDBJ databases">
        <title>Sequencing the genomes of 1000 actinobacteria strains.</title>
        <authorList>
            <person name="Klenk H.-P."/>
        </authorList>
    </citation>
    <scope>NUCLEOTIDE SEQUENCE [LARGE SCALE GENOMIC DNA]</scope>
    <source>
        <strain evidence="1 2">DSM 45784</strain>
    </source>
</reference>
<keyword evidence="1" id="KW-0067">ATP-binding</keyword>
<dbReference type="SUPFAM" id="SSF52540">
    <property type="entry name" value="P-loop containing nucleoside triphosphate hydrolases"/>
    <property type="match status" value="1"/>
</dbReference>
<dbReference type="Gene3D" id="3.40.50.300">
    <property type="entry name" value="P-loop containing nucleotide triphosphate hydrolases"/>
    <property type="match status" value="1"/>
</dbReference>
<comment type="caution">
    <text evidence="1">The sequence shown here is derived from an EMBL/GenBank/DDBJ whole genome shotgun (WGS) entry which is preliminary data.</text>
</comment>
<accession>A0A7W7DE54</accession>